<evidence type="ECO:0000313" key="1">
    <source>
        <dbReference type="EMBL" id="GFB03650.1"/>
    </source>
</evidence>
<protein>
    <submittedName>
        <fullName evidence="1">Retrovirus-related Pol polyprotein from transposon TNT 1-94</fullName>
    </submittedName>
</protein>
<name>A0A699KNL3_TANCI</name>
<dbReference type="PANTHER" id="PTHR11439:SF495">
    <property type="entry name" value="REVERSE TRANSCRIPTASE, RNA-DEPENDENT DNA POLYMERASE-RELATED"/>
    <property type="match status" value="1"/>
</dbReference>
<accession>A0A699KNL3</accession>
<dbReference type="Pfam" id="PF14223">
    <property type="entry name" value="Retrotran_gag_2"/>
    <property type="match status" value="1"/>
</dbReference>
<dbReference type="EMBL" id="BKCJ010538372">
    <property type="protein sequence ID" value="GFB03650.1"/>
    <property type="molecule type" value="Genomic_DNA"/>
</dbReference>
<sequence length="415" mass="47538">MANLFEDIQCAGSDTRPPMLDRTDFAETLAESTDGTPQFGPERPRVYSDLNSEERDRYNANIRATNILLQGLPKDIYTLINHYTDAKDIWDNVKMLLEGSELTKEDRESQLYDDFEHFRQHKEESINDYLVRFSKLINDMRNIKMTMPKLQLNSKFVNNMLPEWDADYAGCKDSFKSTFGGAQFLGEKLVSWSSKKQDCTALSTAEAEYVSLSACCAQAKPTEKHLKEVKRIFRYLRGTVNTGLWYTKDSGFELTEFLDADYVGCKDSFKSTSGGAQFLGEKLVSWSSKKQDCMTLSTAEAEYVSLSACSAQVLWMRTQLTDYGFNFTKIPIYCDSKSAIAISCNPVQHSRTKHIAVRYHFIKEHIEKGTIELYFVKTDYQLADIFTKALPADRFNYLVRCLGMRSLSPQELERL</sequence>
<comment type="caution">
    <text evidence="1">The sequence shown here is derived from an EMBL/GenBank/DDBJ whole genome shotgun (WGS) entry which is preliminary data.</text>
</comment>
<organism evidence="1">
    <name type="scientific">Tanacetum cinerariifolium</name>
    <name type="common">Dalmatian daisy</name>
    <name type="synonym">Chrysanthemum cinerariifolium</name>
    <dbReference type="NCBI Taxonomy" id="118510"/>
    <lineage>
        <taxon>Eukaryota</taxon>
        <taxon>Viridiplantae</taxon>
        <taxon>Streptophyta</taxon>
        <taxon>Embryophyta</taxon>
        <taxon>Tracheophyta</taxon>
        <taxon>Spermatophyta</taxon>
        <taxon>Magnoliopsida</taxon>
        <taxon>eudicotyledons</taxon>
        <taxon>Gunneridae</taxon>
        <taxon>Pentapetalae</taxon>
        <taxon>asterids</taxon>
        <taxon>campanulids</taxon>
        <taxon>Asterales</taxon>
        <taxon>Asteraceae</taxon>
        <taxon>Asteroideae</taxon>
        <taxon>Anthemideae</taxon>
        <taxon>Anthemidinae</taxon>
        <taxon>Tanacetum</taxon>
    </lineage>
</organism>
<dbReference type="PANTHER" id="PTHR11439">
    <property type="entry name" value="GAG-POL-RELATED RETROTRANSPOSON"/>
    <property type="match status" value="1"/>
</dbReference>
<gene>
    <name evidence="1" type="ORF">Tci_675621</name>
</gene>
<reference evidence="1" key="1">
    <citation type="journal article" date="2019" name="Sci. Rep.">
        <title>Draft genome of Tanacetum cinerariifolium, the natural source of mosquito coil.</title>
        <authorList>
            <person name="Yamashiro T."/>
            <person name="Shiraishi A."/>
            <person name="Satake H."/>
            <person name="Nakayama K."/>
        </authorList>
    </citation>
    <scope>NUCLEOTIDE SEQUENCE</scope>
</reference>
<dbReference type="AlphaFoldDB" id="A0A699KNL3"/>
<dbReference type="CDD" id="cd09272">
    <property type="entry name" value="RNase_HI_RT_Ty1"/>
    <property type="match status" value="1"/>
</dbReference>
<proteinExistence type="predicted"/>
<feature type="non-terminal residue" evidence="1">
    <location>
        <position position="415"/>
    </location>
</feature>